<dbReference type="GO" id="GO:0006508">
    <property type="term" value="P:proteolysis"/>
    <property type="evidence" value="ECO:0007669"/>
    <property type="project" value="UniProtKB-KW"/>
</dbReference>
<feature type="domain" description="Csd3-like second N-terminal" evidence="9">
    <location>
        <begin position="156"/>
        <end position="271"/>
    </location>
</feature>
<dbReference type="AlphaFoldDB" id="A0A369A709"/>
<keyword evidence="4" id="KW-0479">Metal-binding</keyword>
<sequence length="433" mass="48824">MKKKSFLSSVFFLAIAVVIFSSKRFEKNDENDNESDEQKIELEQEIFFHGLSLSEYDTLSVKIVSGDILPNVLKRANVDALVANQVATLALKYINPAEIQPGQWVRIFIPKSDSQPKFAVMEVHPAKKVIFHLRDSLYVYQEIKEIATFQRSAGAVIHNSLYQDLVNQGVPAAVVVKLADLYAWSIDFFKIQPNDSIKLIFEQKVVDDTLVMGTGKILAAVLYHNNKPHYGFYYKSSDGKVDGYYNEEAEALKSFFLKAPLNFFKITSRYNLRRFHPVLKTTKPHLGTDYAAPHGTPIMTTADGVIEAMGYTAGNGNYVKVKHNQTYSTQYLHMSKFKSGLKVGSRVRQGDIIGFVGSTGLATGPHVCYRFWKNGKQVDPLAIDLPVSKPMDDMYKEAYLKSIKHTKIKLDNYRIERVQDADSKPLTAVTPKS</sequence>
<dbReference type="CDD" id="cd12797">
    <property type="entry name" value="M23_peptidase"/>
    <property type="match status" value="1"/>
</dbReference>
<evidence type="ECO:0000256" key="3">
    <source>
        <dbReference type="ARBA" id="ARBA00022670"/>
    </source>
</evidence>
<dbReference type="PANTHER" id="PTHR21666">
    <property type="entry name" value="PEPTIDASE-RELATED"/>
    <property type="match status" value="1"/>
</dbReference>
<comment type="subcellular location">
    <subcellularLocation>
        <location evidence="2">Cell envelope</location>
    </subcellularLocation>
</comment>
<evidence type="ECO:0000256" key="7">
    <source>
        <dbReference type="ARBA" id="ARBA00023049"/>
    </source>
</evidence>
<keyword evidence="5 10" id="KW-0378">Hydrolase</keyword>
<evidence type="ECO:0000259" key="9">
    <source>
        <dbReference type="Pfam" id="PF19425"/>
    </source>
</evidence>
<dbReference type="GO" id="GO:0004222">
    <property type="term" value="F:metalloendopeptidase activity"/>
    <property type="evidence" value="ECO:0007669"/>
    <property type="project" value="TreeGrafter"/>
</dbReference>
<evidence type="ECO:0000313" key="10">
    <source>
        <dbReference type="EMBL" id="RCX03214.1"/>
    </source>
</evidence>
<evidence type="ECO:0000256" key="4">
    <source>
        <dbReference type="ARBA" id="ARBA00022723"/>
    </source>
</evidence>
<comment type="cofactor">
    <cofactor evidence="1">
        <name>Zn(2+)</name>
        <dbReference type="ChEBI" id="CHEBI:29105"/>
    </cofactor>
</comment>
<name>A0A369A709_9FLAO</name>
<dbReference type="Gene3D" id="2.70.70.10">
    <property type="entry name" value="Glucose Permease (Domain IIA)"/>
    <property type="match status" value="1"/>
</dbReference>
<gene>
    <name evidence="10" type="ORF">DES35_10395</name>
</gene>
<dbReference type="GO" id="GO:0030313">
    <property type="term" value="C:cell envelope"/>
    <property type="evidence" value="ECO:0007669"/>
    <property type="project" value="UniProtKB-SubCell"/>
</dbReference>
<protein>
    <submittedName>
        <fullName evidence="10">Murein DD-endopeptidase MepM/ murein hydrolase activator NlpD</fullName>
    </submittedName>
</protein>
<dbReference type="GO" id="GO:0046872">
    <property type="term" value="F:metal ion binding"/>
    <property type="evidence" value="ECO:0007669"/>
    <property type="project" value="UniProtKB-KW"/>
</dbReference>
<keyword evidence="7" id="KW-0482">Metalloprotease</keyword>
<dbReference type="InterPro" id="IPR016047">
    <property type="entry name" value="M23ase_b-sheet_dom"/>
</dbReference>
<dbReference type="InterPro" id="IPR045834">
    <property type="entry name" value="Csd3_N2"/>
</dbReference>
<dbReference type="Gene3D" id="3.10.450.350">
    <property type="match status" value="1"/>
</dbReference>
<evidence type="ECO:0000259" key="8">
    <source>
        <dbReference type="Pfam" id="PF01551"/>
    </source>
</evidence>
<organism evidence="10 11">
    <name type="scientific">Schleiferia thermophila</name>
    <dbReference type="NCBI Taxonomy" id="884107"/>
    <lineage>
        <taxon>Bacteria</taxon>
        <taxon>Pseudomonadati</taxon>
        <taxon>Bacteroidota</taxon>
        <taxon>Flavobacteriia</taxon>
        <taxon>Flavobacteriales</taxon>
        <taxon>Schleiferiaceae</taxon>
        <taxon>Schleiferia</taxon>
    </lineage>
</organism>
<dbReference type="EMBL" id="QPJS01000003">
    <property type="protein sequence ID" value="RCX03214.1"/>
    <property type="molecule type" value="Genomic_DNA"/>
</dbReference>
<dbReference type="InterPro" id="IPR011055">
    <property type="entry name" value="Dup_hybrid_motif"/>
</dbReference>
<evidence type="ECO:0000313" key="11">
    <source>
        <dbReference type="Proteomes" id="UP000253517"/>
    </source>
</evidence>
<dbReference type="RefSeq" id="WP_051889279.1">
    <property type="nucleotide sequence ID" value="NZ_BHZF01000003.1"/>
</dbReference>
<dbReference type="Proteomes" id="UP000253517">
    <property type="component" value="Unassembled WGS sequence"/>
</dbReference>
<comment type="caution">
    <text evidence="10">The sequence shown here is derived from an EMBL/GenBank/DDBJ whole genome shotgun (WGS) entry which is preliminary data.</text>
</comment>
<evidence type="ECO:0000256" key="6">
    <source>
        <dbReference type="ARBA" id="ARBA00022833"/>
    </source>
</evidence>
<dbReference type="SUPFAM" id="SSF51261">
    <property type="entry name" value="Duplicated hybrid motif"/>
    <property type="match status" value="1"/>
</dbReference>
<feature type="domain" description="M23ase beta-sheet core" evidence="8">
    <location>
        <begin position="284"/>
        <end position="380"/>
    </location>
</feature>
<proteinExistence type="predicted"/>
<accession>A0A369A709</accession>
<dbReference type="Pfam" id="PF19425">
    <property type="entry name" value="Csd3_N2"/>
    <property type="match status" value="1"/>
</dbReference>
<keyword evidence="3" id="KW-0645">Protease</keyword>
<evidence type="ECO:0000256" key="5">
    <source>
        <dbReference type="ARBA" id="ARBA00022801"/>
    </source>
</evidence>
<evidence type="ECO:0000256" key="1">
    <source>
        <dbReference type="ARBA" id="ARBA00001947"/>
    </source>
</evidence>
<dbReference type="PANTHER" id="PTHR21666:SF288">
    <property type="entry name" value="CELL DIVISION PROTEIN YTFB"/>
    <property type="match status" value="1"/>
</dbReference>
<dbReference type="InterPro" id="IPR050570">
    <property type="entry name" value="Cell_wall_metabolism_enzyme"/>
</dbReference>
<reference evidence="10 11" key="1">
    <citation type="submission" date="2018-07" db="EMBL/GenBank/DDBJ databases">
        <title>Genomic Encyclopedia of Type Strains, Phase IV (KMG-IV): sequencing the most valuable type-strain genomes for metagenomic binning, comparative biology and taxonomic classification.</title>
        <authorList>
            <person name="Goeker M."/>
        </authorList>
    </citation>
    <scope>NUCLEOTIDE SEQUENCE [LARGE SCALE GENOMIC DNA]</scope>
    <source>
        <strain evidence="10 11">DSM 21410</strain>
    </source>
</reference>
<evidence type="ECO:0000256" key="2">
    <source>
        <dbReference type="ARBA" id="ARBA00004196"/>
    </source>
</evidence>
<keyword evidence="6" id="KW-0862">Zinc</keyword>
<dbReference type="Pfam" id="PF01551">
    <property type="entry name" value="Peptidase_M23"/>
    <property type="match status" value="1"/>
</dbReference>
<keyword evidence="11" id="KW-1185">Reference proteome</keyword>